<dbReference type="EMBL" id="ANAH02000066">
    <property type="protein sequence ID" value="EPX56066.1"/>
    <property type="molecule type" value="Genomic_DNA"/>
</dbReference>
<gene>
    <name evidence="1" type="ORF">D187_007408</name>
</gene>
<organism evidence="1 2">
    <name type="scientific">Cystobacter fuscus (strain ATCC 25194 / DSM 2262 / NBRC 100088 / M29)</name>
    <dbReference type="NCBI Taxonomy" id="1242864"/>
    <lineage>
        <taxon>Bacteria</taxon>
        <taxon>Pseudomonadati</taxon>
        <taxon>Myxococcota</taxon>
        <taxon>Myxococcia</taxon>
        <taxon>Myxococcales</taxon>
        <taxon>Cystobacterineae</taxon>
        <taxon>Archangiaceae</taxon>
        <taxon>Cystobacter</taxon>
    </lineage>
</organism>
<accession>S9NYX8</accession>
<dbReference type="eggNOG" id="COG5485">
    <property type="taxonomic scope" value="Bacteria"/>
</dbReference>
<comment type="caution">
    <text evidence="1">The sequence shown here is derived from an EMBL/GenBank/DDBJ whole genome shotgun (WGS) entry which is preliminary data.</text>
</comment>
<proteinExistence type="predicted"/>
<dbReference type="SUPFAM" id="SSF54427">
    <property type="entry name" value="NTF2-like"/>
    <property type="match status" value="1"/>
</dbReference>
<dbReference type="OrthoDB" id="448312at2"/>
<sequence>MSTTKPTTEPLWLQGRDAVVENDEDVKWRHGRPDYHLTNITVHKERTRQFPTGSLEMVVENLVRVFEMEVSHKADPAQWVSVVRDRFRTNVNGGTWASADDIAARGSYNVFLGDTQYYKASEETFESSHDVFHTAFPEGFFWEVLEVYSAPPSVSFKWRHWGNFTGPYKGQAPNGQRVEIFGMSVARVAEDLRILEVEHYYDNSQFLRQIATGCPMHAAGAK</sequence>
<dbReference type="Gene3D" id="3.10.450.50">
    <property type="match status" value="1"/>
</dbReference>
<keyword evidence="2" id="KW-1185">Reference proteome</keyword>
<reference evidence="1" key="1">
    <citation type="submission" date="2013-05" db="EMBL/GenBank/DDBJ databases">
        <title>Genome assembly of Cystobacter fuscus DSM 2262.</title>
        <authorList>
            <person name="Sharma G."/>
            <person name="Khatri I."/>
            <person name="Kaur C."/>
            <person name="Mayilraj S."/>
            <person name="Subramanian S."/>
        </authorList>
    </citation>
    <scope>NUCLEOTIDE SEQUENCE [LARGE SCALE GENOMIC DNA]</scope>
    <source>
        <strain evidence="1">DSM 2262</strain>
    </source>
</reference>
<dbReference type="InterPro" id="IPR053218">
    <property type="entry name" value="Pathogen-related_defense"/>
</dbReference>
<dbReference type="AlphaFoldDB" id="S9NYX8"/>
<dbReference type="PANTHER" id="PTHR31723">
    <property type="entry name" value="PATHOGENESIS-RELATED FAMILY PROTEIN"/>
    <property type="match status" value="1"/>
</dbReference>
<dbReference type="PANTHER" id="PTHR31723:SF10">
    <property type="entry name" value="PATHOGEN-RELATED PROTEIN"/>
    <property type="match status" value="1"/>
</dbReference>
<evidence type="ECO:0000313" key="2">
    <source>
        <dbReference type="Proteomes" id="UP000011682"/>
    </source>
</evidence>
<dbReference type="RefSeq" id="WP_002627643.1">
    <property type="nucleotide sequence ID" value="NZ_ANAH02000066.1"/>
</dbReference>
<dbReference type="Proteomes" id="UP000011682">
    <property type="component" value="Unassembled WGS sequence"/>
</dbReference>
<name>S9NYX8_CYSF2</name>
<dbReference type="InterPro" id="IPR032710">
    <property type="entry name" value="NTF2-like_dom_sf"/>
</dbReference>
<dbReference type="GO" id="GO:0030638">
    <property type="term" value="P:polyketide metabolic process"/>
    <property type="evidence" value="ECO:0007669"/>
    <property type="project" value="InterPro"/>
</dbReference>
<protein>
    <submittedName>
        <fullName evidence="1">Pathogenesis related protein</fullName>
    </submittedName>
</protein>
<dbReference type="Pfam" id="PF07366">
    <property type="entry name" value="SnoaL"/>
    <property type="match status" value="1"/>
</dbReference>
<evidence type="ECO:0000313" key="1">
    <source>
        <dbReference type="EMBL" id="EPX56066.1"/>
    </source>
</evidence>
<dbReference type="InterPro" id="IPR009959">
    <property type="entry name" value="Cyclase_SnoaL-like"/>
</dbReference>